<dbReference type="EMBL" id="AUZY01006752">
    <property type="protein sequence ID" value="EQD53368.1"/>
    <property type="molecule type" value="Genomic_DNA"/>
</dbReference>
<evidence type="ECO:0000256" key="3">
    <source>
        <dbReference type="ARBA" id="ARBA00022448"/>
    </source>
</evidence>
<reference evidence="9" key="1">
    <citation type="submission" date="2013-08" db="EMBL/GenBank/DDBJ databases">
        <authorList>
            <person name="Mendez C."/>
            <person name="Richter M."/>
            <person name="Ferrer M."/>
            <person name="Sanchez J."/>
        </authorList>
    </citation>
    <scope>NUCLEOTIDE SEQUENCE</scope>
</reference>
<keyword evidence="7 8" id="KW-0472">Membrane</keyword>
<name>T1A970_9ZZZZ</name>
<keyword evidence="5 8" id="KW-0812">Transmembrane</keyword>
<dbReference type="AlphaFoldDB" id="T1A970"/>
<dbReference type="PANTHER" id="PTHR21716:SF53">
    <property type="entry name" value="PERMEASE PERM-RELATED"/>
    <property type="match status" value="1"/>
</dbReference>
<feature type="transmembrane region" description="Helical" evidence="8">
    <location>
        <begin position="252"/>
        <end position="273"/>
    </location>
</feature>
<feature type="transmembrane region" description="Helical" evidence="8">
    <location>
        <begin position="160"/>
        <end position="180"/>
    </location>
</feature>
<reference evidence="9" key="2">
    <citation type="journal article" date="2014" name="ISME J.">
        <title>Microbial stratification in low pH oxic and suboxic macroscopic growths along an acid mine drainage.</title>
        <authorList>
            <person name="Mendez-Garcia C."/>
            <person name="Mesa V."/>
            <person name="Sprenger R.R."/>
            <person name="Richter M."/>
            <person name="Diez M.S."/>
            <person name="Solano J."/>
            <person name="Bargiela R."/>
            <person name="Golyshina O.V."/>
            <person name="Manteca A."/>
            <person name="Ramos J.L."/>
            <person name="Gallego J.R."/>
            <person name="Llorente I."/>
            <person name="Martins Dos Santos V.A."/>
            <person name="Jensen O.N."/>
            <person name="Pelaez A.I."/>
            <person name="Sanchez J."/>
            <person name="Ferrer M."/>
        </authorList>
    </citation>
    <scope>NUCLEOTIDE SEQUENCE</scope>
</reference>
<proteinExistence type="inferred from homology"/>
<feature type="transmembrane region" description="Helical" evidence="8">
    <location>
        <begin position="20"/>
        <end position="37"/>
    </location>
</feature>
<feature type="transmembrane region" description="Helical" evidence="8">
    <location>
        <begin position="280"/>
        <end position="305"/>
    </location>
</feature>
<dbReference type="Pfam" id="PF01594">
    <property type="entry name" value="AI-2E_transport"/>
    <property type="match status" value="1"/>
</dbReference>
<sequence length="363" mass="39901">MTHPETDGSLLVSRKRTWPGLFFLIIVLVVLVLHYLGSMLIPFVIAALLAFLANPAVRWMVSHHIPRTLATSFSFVVILLAASGLALLIIPLIEQEGVELAHAFANYLPLWNTQAVPWIRSHLGVDVSTFSHLIQSLKLHLHSIRRFTTPLLGWVTRSSLFLVGILFDIILIPILTFYLLKDWDHLVERCVTEIPEPYRTPAIRVGGEINKVLSAFFRGQLLVMAALALSYTLGLSLIGLHVALLIGCFAGLMSFVPYLGFFSGLILALLAMFLQGGGPLGLISVCIVFLIGEGLESFVYIPFFIGGRTHLHPVAVIFAILAGGALFGFVGVLLAVPCAAVLFVLIREVLRHFHNTDPERMPS</sequence>
<evidence type="ECO:0000256" key="6">
    <source>
        <dbReference type="ARBA" id="ARBA00022989"/>
    </source>
</evidence>
<accession>T1A970</accession>
<comment type="caution">
    <text evidence="9">The sequence shown here is derived from an EMBL/GenBank/DDBJ whole genome shotgun (WGS) entry which is preliminary data.</text>
</comment>
<keyword evidence="3" id="KW-0813">Transport</keyword>
<comment type="similarity">
    <text evidence="2">Belongs to the autoinducer-2 exporter (AI-2E) (TC 2.A.86) family.</text>
</comment>
<keyword evidence="4" id="KW-1003">Cell membrane</keyword>
<feature type="transmembrane region" description="Helical" evidence="8">
    <location>
        <begin position="73"/>
        <end position="93"/>
    </location>
</feature>
<protein>
    <submittedName>
        <fullName evidence="9">Permease</fullName>
    </submittedName>
</protein>
<dbReference type="PANTHER" id="PTHR21716">
    <property type="entry name" value="TRANSMEMBRANE PROTEIN"/>
    <property type="match status" value="1"/>
</dbReference>
<evidence type="ECO:0000256" key="7">
    <source>
        <dbReference type="ARBA" id="ARBA00023136"/>
    </source>
</evidence>
<evidence type="ECO:0000256" key="1">
    <source>
        <dbReference type="ARBA" id="ARBA00004651"/>
    </source>
</evidence>
<organism evidence="9">
    <name type="scientific">mine drainage metagenome</name>
    <dbReference type="NCBI Taxonomy" id="410659"/>
    <lineage>
        <taxon>unclassified sequences</taxon>
        <taxon>metagenomes</taxon>
        <taxon>ecological metagenomes</taxon>
    </lineage>
</organism>
<dbReference type="GO" id="GO:0055085">
    <property type="term" value="P:transmembrane transport"/>
    <property type="evidence" value="ECO:0007669"/>
    <property type="project" value="TreeGrafter"/>
</dbReference>
<evidence type="ECO:0000256" key="5">
    <source>
        <dbReference type="ARBA" id="ARBA00022692"/>
    </source>
</evidence>
<evidence type="ECO:0000313" key="9">
    <source>
        <dbReference type="EMBL" id="EQD53368.1"/>
    </source>
</evidence>
<gene>
    <name evidence="9" type="ORF">B1B_10303</name>
</gene>
<dbReference type="GO" id="GO:0005886">
    <property type="term" value="C:plasma membrane"/>
    <property type="evidence" value="ECO:0007669"/>
    <property type="project" value="UniProtKB-SubCell"/>
</dbReference>
<evidence type="ECO:0000256" key="4">
    <source>
        <dbReference type="ARBA" id="ARBA00022475"/>
    </source>
</evidence>
<feature type="transmembrane region" description="Helical" evidence="8">
    <location>
        <begin position="221"/>
        <end position="246"/>
    </location>
</feature>
<keyword evidence="6 8" id="KW-1133">Transmembrane helix</keyword>
<evidence type="ECO:0000256" key="2">
    <source>
        <dbReference type="ARBA" id="ARBA00009773"/>
    </source>
</evidence>
<comment type="subcellular location">
    <subcellularLocation>
        <location evidence="1">Cell membrane</location>
        <topology evidence="1">Multi-pass membrane protein</topology>
    </subcellularLocation>
</comment>
<feature type="transmembrane region" description="Helical" evidence="8">
    <location>
        <begin position="317"/>
        <end position="346"/>
    </location>
</feature>
<evidence type="ECO:0000256" key="8">
    <source>
        <dbReference type="SAM" id="Phobius"/>
    </source>
</evidence>
<dbReference type="InterPro" id="IPR002549">
    <property type="entry name" value="AI-2E-like"/>
</dbReference>